<name>A0A3A8FMT1_9GAMM</name>
<evidence type="ECO:0000313" key="2">
    <source>
        <dbReference type="Proteomes" id="UP000281084"/>
    </source>
</evidence>
<dbReference type="AlphaFoldDB" id="A0A3A8FMT1"/>
<dbReference type="RefSeq" id="WP_120368262.1">
    <property type="nucleotide sequence ID" value="NZ_RAXZ01000035.1"/>
</dbReference>
<protein>
    <submittedName>
        <fullName evidence="1">Uncharacterized protein</fullName>
    </submittedName>
</protein>
<evidence type="ECO:0000313" key="1">
    <source>
        <dbReference type="EMBL" id="RKG48305.1"/>
    </source>
</evidence>
<gene>
    <name evidence="1" type="ORF">D7V64_15450</name>
</gene>
<reference evidence="1 2" key="1">
    <citation type="submission" date="2018-09" db="EMBL/GenBank/DDBJ databases">
        <title>The draft genome of Acinetobacter spp. strains.</title>
        <authorList>
            <person name="Qin J."/>
            <person name="Feng Y."/>
            <person name="Zong Z."/>
        </authorList>
    </citation>
    <scope>NUCLEOTIDE SEQUENCE [LARGE SCALE GENOMIC DNA]</scope>
    <source>
        <strain evidence="1 2">WCHAc060002</strain>
    </source>
</reference>
<accession>A0A3A8FMT1</accession>
<proteinExistence type="predicted"/>
<organism evidence="1 2">
    <name type="scientific">Acinetobacter cumulans</name>
    <dbReference type="NCBI Taxonomy" id="2136182"/>
    <lineage>
        <taxon>Bacteria</taxon>
        <taxon>Pseudomonadati</taxon>
        <taxon>Pseudomonadota</taxon>
        <taxon>Gammaproteobacteria</taxon>
        <taxon>Moraxellales</taxon>
        <taxon>Moraxellaceae</taxon>
        <taxon>Acinetobacter</taxon>
    </lineage>
</organism>
<dbReference type="EMBL" id="RAXZ01000035">
    <property type="protein sequence ID" value="RKG48305.1"/>
    <property type="molecule type" value="Genomic_DNA"/>
</dbReference>
<comment type="caution">
    <text evidence="1">The sequence shown here is derived from an EMBL/GenBank/DDBJ whole genome shotgun (WGS) entry which is preliminary data.</text>
</comment>
<dbReference type="Proteomes" id="UP000281084">
    <property type="component" value="Unassembled WGS sequence"/>
</dbReference>
<sequence>MASFNKIKTKSRLSELFGCEESLFLQIIKDAYLCRTETTNNHPKTYGGTKQYNEGICFLREELASHGFIAYEQLGSNWALNKAKNVAITVMAGNSWVGRIGGFSTNQKALKPKQGRNRNPRGSMFSKIAHAQLQDDLFSQSGKPSFYCWVLMYFIDFKANVIRSEIACPSKMTTNGRYIEQYYERIMLSEISIDMDQEIEDSILPVQSTQNEEVEEFDFEVALKKRG</sequence>